<evidence type="ECO:0000259" key="9">
    <source>
        <dbReference type="PROSITE" id="PS50980"/>
    </source>
</evidence>
<feature type="binding site" evidence="7">
    <location>
        <position position="188"/>
    </location>
    <ligand>
        <name>Zn(2+)</name>
        <dbReference type="ChEBI" id="CHEBI:29105"/>
    </ligand>
</feature>
<dbReference type="GO" id="GO:0016743">
    <property type="term" value="F:carboxyl- or carbamoyltransferase activity"/>
    <property type="evidence" value="ECO:0007669"/>
    <property type="project" value="UniProtKB-UniRule"/>
</dbReference>
<dbReference type="HAMAP" id="MF_01395">
    <property type="entry name" value="AcetylCoA_CT_beta"/>
    <property type="match status" value="1"/>
</dbReference>
<comment type="pathway">
    <text evidence="7">Lipid metabolism; malonyl-CoA biosynthesis; malonyl-CoA from acetyl-CoA: step 1/1.</text>
</comment>
<dbReference type="PANTHER" id="PTHR42995">
    <property type="entry name" value="ACETYL-COENZYME A CARBOXYLASE CARBOXYL TRANSFERASE SUBUNIT BETA, CHLOROPLASTIC"/>
    <property type="match status" value="1"/>
</dbReference>
<feature type="binding site" evidence="7">
    <location>
        <position position="191"/>
    </location>
    <ligand>
        <name>Zn(2+)</name>
        <dbReference type="ChEBI" id="CHEBI:29105"/>
    </ligand>
</feature>
<dbReference type="PROSITE" id="PS50980">
    <property type="entry name" value="COA_CT_NTER"/>
    <property type="match status" value="1"/>
</dbReference>
<keyword evidence="4 7" id="KW-0863">Zinc-finger</keyword>
<dbReference type="RefSeq" id="YP_009257207.1">
    <property type="nucleotide sequence ID" value="NC_030329.1"/>
</dbReference>
<feature type="zinc finger region" description="C4-type" evidence="7">
    <location>
        <begin position="169"/>
        <end position="191"/>
    </location>
</feature>
<keyword evidence="6 7" id="KW-0067">ATP-binding</keyword>
<comment type="similarity">
    <text evidence="7">Belongs to the AccD/PCCB family.</text>
</comment>
<dbReference type="Gene3D" id="3.90.226.10">
    <property type="entry name" value="2-enoyl-CoA Hydratase, Chain A, domain 1"/>
    <property type="match status" value="1"/>
</dbReference>
<dbReference type="GO" id="GO:0006633">
    <property type="term" value="P:fatty acid biosynthetic process"/>
    <property type="evidence" value="ECO:0007669"/>
    <property type="project" value="UniProtKB-KW"/>
</dbReference>
<feature type="binding site" evidence="7">
    <location>
        <position position="172"/>
    </location>
    <ligand>
        <name>Zn(2+)</name>
        <dbReference type="ChEBI" id="CHEBI:29105"/>
    </ligand>
</feature>
<dbReference type="GO" id="GO:0008270">
    <property type="term" value="F:zinc ion binding"/>
    <property type="evidence" value="ECO:0007669"/>
    <property type="project" value="UniProtKB-UniRule"/>
</dbReference>
<dbReference type="GO" id="GO:0003989">
    <property type="term" value="F:acetyl-CoA carboxylase activity"/>
    <property type="evidence" value="ECO:0007669"/>
    <property type="project" value="InterPro"/>
</dbReference>
<comment type="subcellular location">
    <subcellularLocation>
        <location evidence="7">Plastid</location>
        <location evidence="7">Chloroplast stroma</location>
    </subcellularLocation>
</comment>
<evidence type="ECO:0000256" key="5">
    <source>
        <dbReference type="ARBA" id="ARBA00022833"/>
    </source>
</evidence>
<dbReference type="InterPro" id="IPR034733">
    <property type="entry name" value="AcCoA_carboxyl_beta"/>
</dbReference>
<keyword evidence="7" id="KW-0443">Lipid metabolism</keyword>
<dbReference type="GO" id="GO:0009570">
    <property type="term" value="C:chloroplast stroma"/>
    <property type="evidence" value="ECO:0007669"/>
    <property type="project" value="UniProtKB-SubCell"/>
</dbReference>
<feature type="compositionally biased region" description="Low complexity" evidence="8">
    <location>
        <begin position="128"/>
        <end position="149"/>
    </location>
</feature>
<keyword evidence="7" id="KW-0276">Fatty acid metabolism</keyword>
<comment type="function">
    <text evidence="7">Component of the acetyl coenzyme A carboxylase (ACC) complex. Biotin carboxylase (BC) catalyzes the carboxylation of biotin on its carrier protein (BCCP) and then the CO(2) group is transferred by the transcarboxylase to acetyl-CoA to form malonyl-CoA.</text>
</comment>
<dbReference type="InterPro" id="IPR000438">
    <property type="entry name" value="Acetyl_CoA_COase_Trfase_b_su"/>
</dbReference>
<reference evidence="10" key="1">
    <citation type="submission" date="2016-04" db="EMBL/GenBank/DDBJ databases">
        <title>The complete chloroplast genome sequence of semi-wild soybean, Glycine gracilis (Fabales: Fabaceae).</title>
        <authorList>
            <person name="Gao C.-W."/>
            <person name="Gao L.-Z."/>
        </authorList>
    </citation>
    <scope>NUCLEOTIDE SEQUENCE</scope>
</reference>
<keyword evidence="10" id="KW-0150">Chloroplast</keyword>
<comment type="cofactor">
    <cofactor evidence="7">
        <name>Zn(2+)</name>
        <dbReference type="ChEBI" id="CHEBI:29105"/>
    </cofactor>
    <text evidence="7">Binds 1 zinc ion per subunit.</text>
</comment>
<dbReference type="EMBL" id="KX029327">
    <property type="protein sequence ID" value="ANG44232.1"/>
    <property type="molecule type" value="Genomic_DNA"/>
</dbReference>
<evidence type="ECO:0000256" key="6">
    <source>
        <dbReference type="ARBA" id="ARBA00022840"/>
    </source>
</evidence>
<comment type="catalytic activity">
    <reaction evidence="7">
        <text>N(6)-carboxybiotinyl-L-lysyl-[protein] + acetyl-CoA = N(6)-biotinyl-L-lysyl-[protein] + malonyl-CoA</text>
        <dbReference type="Rhea" id="RHEA:54728"/>
        <dbReference type="Rhea" id="RHEA-COMP:10505"/>
        <dbReference type="Rhea" id="RHEA-COMP:10506"/>
        <dbReference type="ChEBI" id="CHEBI:57288"/>
        <dbReference type="ChEBI" id="CHEBI:57384"/>
        <dbReference type="ChEBI" id="CHEBI:83144"/>
        <dbReference type="ChEBI" id="CHEBI:83145"/>
        <dbReference type="EC" id="2.1.3.15"/>
    </reaction>
</comment>
<protein>
    <recommendedName>
        <fullName evidence="7">Acetyl-coenzyme A carboxylase carboxyl transferase subunit beta, chloroplastic</fullName>
        <shortName evidence="7">ACCase subunit beta</shortName>
        <shortName evidence="7">Acetyl-CoA carboxylase carboxyltransferase subunit beta</shortName>
        <ecNumber evidence="7">2.1.3.15</ecNumber>
    </recommendedName>
</protein>
<dbReference type="GeneID" id="27982599"/>
<dbReference type="GO" id="GO:2001295">
    <property type="term" value="P:malonyl-CoA biosynthetic process"/>
    <property type="evidence" value="ECO:0007669"/>
    <property type="project" value="UniProtKB-UniRule"/>
</dbReference>
<accession>A0A173CTB2</accession>
<keyword evidence="10" id="KW-0934">Plastid</keyword>
<dbReference type="UniPathway" id="UPA00655">
    <property type="reaction ID" value="UER00711"/>
</dbReference>
<keyword evidence="7" id="KW-0444">Lipid biosynthesis</keyword>
<feature type="domain" description="CoA carboxyltransferase N-terminal" evidence="9">
    <location>
        <begin position="165"/>
        <end position="432"/>
    </location>
</feature>
<dbReference type="SUPFAM" id="SSF52096">
    <property type="entry name" value="ClpP/crotonase"/>
    <property type="match status" value="1"/>
</dbReference>
<comment type="subunit">
    <text evidence="1">Acetyl-CoA carboxylase is a heterohexamer composed of biotin carboxyl carrier protein, biotin carboxylase and 2 subunits each of ACCase subunit alpha and ACCase plastid-coded subunit beta (accD).</text>
</comment>
<geneLocation type="chloroplast" evidence="10"/>
<feature type="binding site" evidence="7">
    <location>
        <position position="169"/>
    </location>
    <ligand>
        <name>Zn(2+)</name>
        <dbReference type="ChEBI" id="CHEBI:29105"/>
    </ligand>
</feature>
<dbReference type="NCBIfam" id="TIGR00515">
    <property type="entry name" value="accD"/>
    <property type="match status" value="1"/>
</dbReference>
<dbReference type="AlphaFoldDB" id="A0A173CTB2"/>
<evidence type="ECO:0000256" key="1">
    <source>
        <dbReference type="ARBA" id="ARBA00011842"/>
    </source>
</evidence>
<evidence type="ECO:0000256" key="7">
    <source>
        <dbReference type="HAMAP-Rule" id="MF_01395"/>
    </source>
</evidence>
<organism evidence="10">
    <name type="scientific">Glycine soja var. gracilis</name>
    <dbReference type="NCBI Taxonomy" id="1177209"/>
    <lineage>
        <taxon>Eukaryota</taxon>
        <taxon>Viridiplantae</taxon>
        <taxon>Streptophyta</taxon>
        <taxon>Embryophyta</taxon>
        <taxon>Tracheophyta</taxon>
        <taxon>Spermatophyta</taxon>
        <taxon>Magnoliopsida</taxon>
        <taxon>eudicotyledons</taxon>
        <taxon>Gunneridae</taxon>
        <taxon>Pentapetalae</taxon>
        <taxon>rosids</taxon>
        <taxon>fabids</taxon>
        <taxon>Fabales</taxon>
        <taxon>Fabaceae</taxon>
        <taxon>Papilionoideae</taxon>
        <taxon>50 kb inversion clade</taxon>
        <taxon>NPAAA clade</taxon>
        <taxon>indigoferoid/millettioid clade</taxon>
        <taxon>Phaseoleae</taxon>
        <taxon>Glycine</taxon>
        <taxon>Glycine subgen. Soja</taxon>
    </lineage>
</organism>
<keyword evidence="3 7" id="KW-0547">Nucleotide-binding</keyword>
<keyword evidence="7" id="KW-0275">Fatty acid biosynthesis</keyword>
<evidence type="ECO:0000256" key="3">
    <source>
        <dbReference type="ARBA" id="ARBA00022741"/>
    </source>
</evidence>
<feature type="region of interest" description="Disordered" evidence="8">
    <location>
        <begin position="127"/>
        <end position="154"/>
    </location>
</feature>
<dbReference type="InterPro" id="IPR011762">
    <property type="entry name" value="COA_CT_N"/>
</dbReference>
<keyword evidence="2 7" id="KW-0808">Transferase</keyword>
<dbReference type="GO" id="GO:0009317">
    <property type="term" value="C:acetyl-CoA carboxylase complex"/>
    <property type="evidence" value="ECO:0007669"/>
    <property type="project" value="InterPro"/>
</dbReference>
<keyword evidence="7" id="KW-0479">Metal-binding</keyword>
<dbReference type="PRINTS" id="PR01070">
    <property type="entry name" value="ACCCTRFRASEB"/>
</dbReference>
<dbReference type="PANTHER" id="PTHR42995:SF5">
    <property type="entry name" value="ACETYL-COENZYME A CARBOXYLASE CARBOXYL TRANSFERASE SUBUNIT BETA, CHLOROPLASTIC"/>
    <property type="match status" value="1"/>
</dbReference>
<comment type="subunit">
    <text evidence="7">Acetyl-CoA carboxylase is a heterohexamer composed of biotin carboxyl carrier protein, biotin carboxylase and two subunits each of ACCase subunit alpha and ACCase plastid-coded subunit beta (accD).</text>
</comment>
<dbReference type="Pfam" id="PF01039">
    <property type="entry name" value="Carboxyl_trans"/>
    <property type="match status" value="1"/>
</dbReference>
<proteinExistence type="inferred from homology"/>
<gene>
    <name evidence="7 10" type="primary">accD</name>
</gene>
<dbReference type="EC" id="2.1.3.15" evidence="7"/>
<dbReference type="InterPro" id="IPR029045">
    <property type="entry name" value="ClpP/crotonase-like_dom_sf"/>
</dbReference>
<keyword evidence="5 7" id="KW-0862">Zinc</keyword>
<sequence length="432" mass="48967">MEKWWFNSMLFNRKLEYRCELSKSMDSLGPIENTSLREDPKILTDIEKKIHRDLDYLEMEGFFSSDLNTVSKNDDDHYMYETQFSFNNNITSFIDSCIESFNLGDIDKYNDIYFYSYIFLKGRNCSESDNSSTSIITSTNDTNDSDSTIGESSNNLDESQKYKHLWLECENCYGLNYKKFFKSKMNICEYCGYHLKMGSSDRIELSIDSGTWNPMDEDMVSLDPIEFHSEEEPYKDRIDSYQRKTGLTEAVQTGTGQLNGIPVAIGIMDFQFMGGSMGSAVGEKITRLVEYATNQLLPLILVCASGGARMQEGSLSLIQMAKISSALYDYQKNKKLFYVSILTSPTTGGVTASFGMLGDIIIAEPNAYIAFAGKRVIEQTLNKAVPEGSQAAEYLFHKGLFDSIVPRNLLKGVLSELFQFHNFFSLTKNDKA</sequence>
<evidence type="ECO:0000256" key="4">
    <source>
        <dbReference type="ARBA" id="ARBA00022771"/>
    </source>
</evidence>
<name>A0A173CTB2_GLYSO</name>
<evidence type="ECO:0000256" key="8">
    <source>
        <dbReference type="SAM" id="MobiDB-lite"/>
    </source>
</evidence>
<dbReference type="GO" id="GO:0005524">
    <property type="term" value="F:ATP binding"/>
    <property type="evidence" value="ECO:0007669"/>
    <property type="project" value="UniProtKB-KW"/>
</dbReference>
<evidence type="ECO:0000313" key="10">
    <source>
        <dbReference type="EMBL" id="ANG44232.1"/>
    </source>
</evidence>
<evidence type="ECO:0000256" key="2">
    <source>
        <dbReference type="ARBA" id="ARBA00022679"/>
    </source>
</evidence>